<evidence type="ECO:0000313" key="17">
    <source>
        <dbReference type="Proteomes" id="UP000664904"/>
    </source>
</evidence>
<dbReference type="InterPro" id="IPR010916">
    <property type="entry name" value="TonB_box_CS"/>
</dbReference>
<keyword evidence="3 11" id="KW-1134">Transmembrane beta strand</keyword>
<feature type="short sequence motif" description="TonB box" evidence="12">
    <location>
        <begin position="38"/>
        <end position="44"/>
    </location>
</feature>
<dbReference type="Proteomes" id="UP000664904">
    <property type="component" value="Chromosome"/>
</dbReference>
<feature type="domain" description="TonB-dependent receptor-like beta-barrel" evidence="14">
    <location>
        <begin position="297"/>
        <end position="762"/>
    </location>
</feature>
<evidence type="ECO:0000259" key="15">
    <source>
        <dbReference type="Pfam" id="PF07715"/>
    </source>
</evidence>
<dbReference type="InterPro" id="IPR039426">
    <property type="entry name" value="TonB-dep_rcpt-like"/>
</dbReference>
<evidence type="ECO:0000256" key="7">
    <source>
        <dbReference type="ARBA" id="ARBA00023065"/>
    </source>
</evidence>
<evidence type="ECO:0000256" key="3">
    <source>
        <dbReference type="ARBA" id="ARBA00022452"/>
    </source>
</evidence>
<protein>
    <submittedName>
        <fullName evidence="16">TonB-dependent receptor</fullName>
    </submittedName>
</protein>
<organism evidence="16 17">
    <name type="scientific">Pseudoalteromonas xiamenensis</name>
    <dbReference type="NCBI Taxonomy" id="882626"/>
    <lineage>
        <taxon>Bacteria</taxon>
        <taxon>Pseudomonadati</taxon>
        <taxon>Pseudomonadota</taxon>
        <taxon>Gammaproteobacteria</taxon>
        <taxon>Alteromonadales</taxon>
        <taxon>Pseudoalteromonadaceae</taxon>
        <taxon>Pseudoalteromonas</taxon>
    </lineage>
</organism>
<keyword evidence="8 12" id="KW-0798">TonB box</keyword>
<dbReference type="GO" id="GO:0009279">
    <property type="term" value="C:cell outer membrane"/>
    <property type="evidence" value="ECO:0007669"/>
    <property type="project" value="UniProtKB-SubCell"/>
</dbReference>
<dbReference type="Pfam" id="PF07715">
    <property type="entry name" value="Plug"/>
    <property type="match status" value="1"/>
</dbReference>
<keyword evidence="9 11" id="KW-0472">Membrane</keyword>
<dbReference type="RefSeq" id="WP_208843058.1">
    <property type="nucleotide sequence ID" value="NZ_CP072133.1"/>
</dbReference>
<name>A0A975DGR1_9GAMM</name>
<evidence type="ECO:0000256" key="1">
    <source>
        <dbReference type="ARBA" id="ARBA00004571"/>
    </source>
</evidence>
<evidence type="ECO:0000256" key="2">
    <source>
        <dbReference type="ARBA" id="ARBA00022448"/>
    </source>
</evidence>
<gene>
    <name evidence="16" type="ORF">J5O05_16890</name>
</gene>
<dbReference type="AlphaFoldDB" id="A0A975DGR1"/>
<keyword evidence="7" id="KW-0406">Ion transport</keyword>
<dbReference type="Pfam" id="PF00593">
    <property type="entry name" value="TonB_dep_Rec_b-barrel"/>
    <property type="match status" value="1"/>
</dbReference>
<reference evidence="16" key="1">
    <citation type="submission" date="2021-03" db="EMBL/GenBank/DDBJ databases">
        <title>Complete Genome of Pseudoalteromonas xiamenensis STKMTI.2, a new potential marine bacterium producing anti-Vibrio compounds.</title>
        <authorList>
            <person name="Handayani D.P."/>
            <person name="Isnansetyo A."/>
            <person name="Istiqomah I."/>
            <person name="Jumina J."/>
        </authorList>
    </citation>
    <scope>NUCLEOTIDE SEQUENCE</scope>
    <source>
        <strain evidence="16">STKMTI.2</strain>
    </source>
</reference>
<keyword evidence="4" id="KW-0410">Iron transport</keyword>
<evidence type="ECO:0000259" key="14">
    <source>
        <dbReference type="Pfam" id="PF00593"/>
    </source>
</evidence>
<evidence type="ECO:0000256" key="13">
    <source>
        <dbReference type="RuleBase" id="RU003357"/>
    </source>
</evidence>
<sequence>MLIKKLQPSLVALAIAANIYDVPNAYADEASADKGIETIQVTATRRAGTVQEAPLNITAVDADVMSDQNIGDLEDVARWVPGLTVTDQGGREGSPIIVRGLNTNSSERASDSGTVATYLGEIPLNLNLRLTDIERVEVLIGPQGTLYGAGTLGGAIRYMLKAPVLDMIEGSVSADAFSMNESGSTGNELGVVFNLPLIQDELAVRTSLNRYHNPGFIDYNYVSKNPGFSNQDPNWTDKQDVTENIRKVEDANDETITTARVSVRWEATESVNATLNYFYQKQENGGNAITQYQSLASSHPLNGTIGRYESAYRVEEPNEQKNDLLSLEINADLEFADLVSASGWSSYDQVGQRDQTDLLYDIWPGYADYPTFTALTKDTSKQDSFTQEIRLVSKGDSKLNWIAGIYYNKVESKSDDREYTPGLTEFWGGGIPNIETDLEYIALSETNSKESALFGEIGYEITDAFNVTLGARFYKYDVTTSSGSATPLYSGDVSDFNQITLESINANDNGSLFKFNANYTLDNGVLTYFTVSEGFRLGGGNGLEACPETLPDQQIICALPHELDYQPDTTTNYELGFKSTWFKNRLHFNAALFSVDWNDAQISAVTVNGQEIITSNAGAANSKGVELSTRAILSDNWTVYATYSYAKAELTEDAPALFRVFKEDDGYTPEQIALYQPYYNGSKGDRLPGAPEHQASFGVSYEQEVFGDTMVNINYGITAQSDIYTKVGLKADGEILPGYALSNLSAKFAKDSWSATVYVDNLFDKYAFTSVRRDKSWAGMGHFEELNKALPELQRVYGHYTTKPRTIGVKVTYNFEI</sequence>
<evidence type="ECO:0000256" key="12">
    <source>
        <dbReference type="PROSITE-ProRule" id="PRU10143"/>
    </source>
</evidence>
<evidence type="ECO:0000256" key="6">
    <source>
        <dbReference type="ARBA" id="ARBA00023004"/>
    </source>
</evidence>
<dbReference type="InterPro" id="IPR012910">
    <property type="entry name" value="Plug_dom"/>
</dbReference>
<evidence type="ECO:0000256" key="8">
    <source>
        <dbReference type="ARBA" id="ARBA00023077"/>
    </source>
</evidence>
<keyword evidence="6" id="KW-0408">Iron</keyword>
<dbReference type="PROSITE" id="PS00430">
    <property type="entry name" value="TONB_DEPENDENT_REC_1"/>
    <property type="match status" value="1"/>
</dbReference>
<dbReference type="EMBL" id="CP072133">
    <property type="protein sequence ID" value="QTH71417.1"/>
    <property type="molecule type" value="Genomic_DNA"/>
</dbReference>
<evidence type="ECO:0000256" key="5">
    <source>
        <dbReference type="ARBA" id="ARBA00022692"/>
    </source>
</evidence>
<dbReference type="SUPFAM" id="SSF56935">
    <property type="entry name" value="Porins"/>
    <property type="match status" value="1"/>
</dbReference>
<dbReference type="InterPro" id="IPR000531">
    <property type="entry name" value="Beta-barrel_TonB"/>
</dbReference>
<feature type="domain" description="TonB-dependent receptor plug" evidence="15">
    <location>
        <begin position="50"/>
        <end position="155"/>
    </location>
</feature>
<dbReference type="Gene3D" id="2.40.170.20">
    <property type="entry name" value="TonB-dependent receptor, beta-barrel domain"/>
    <property type="match status" value="1"/>
</dbReference>
<evidence type="ECO:0000313" key="16">
    <source>
        <dbReference type="EMBL" id="QTH71417.1"/>
    </source>
</evidence>
<dbReference type="PROSITE" id="PS52016">
    <property type="entry name" value="TONB_DEPENDENT_REC_3"/>
    <property type="match status" value="1"/>
</dbReference>
<accession>A0A975DGR1</accession>
<proteinExistence type="inferred from homology"/>
<keyword evidence="16" id="KW-0675">Receptor</keyword>
<keyword evidence="2 11" id="KW-0813">Transport</keyword>
<keyword evidence="10 11" id="KW-0998">Cell outer membrane</keyword>
<dbReference type="KEGG" id="pxi:J5O05_16890"/>
<evidence type="ECO:0000256" key="9">
    <source>
        <dbReference type="ARBA" id="ARBA00023136"/>
    </source>
</evidence>
<dbReference type="PANTHER" id="PTHR32552:SF81">
    <property type="entry name" value="TONB-DEPENDENT OUTER MEMBRANE RECEPTOR"/>
    <property type="match status" value="1"/>
</dbReference>
<dbReference type="PANTHER" id="PTHR32552">
    <property type="entry name" value="FERRICHROME IRON RECEPTOR-RELATED"/>
    <property type="match status" value="1"/>
</dbReference>
<dbReference type="GO" id="GO:0006826">
    <property type="term" value="P:iron ion transport"/>
    <property type="evidence" value="ECO:0007669"/>
    <property type="project" value="UniProtKB-KW"/>
</dbReference>
<comment type="similarity">
    <text evidence="11 13">Belongs to the TonB-dependent receptor family.</text>
</comment>
<keyword evidence="17" id="KW-1185">Reference proteome</keyword>
<evidence type="ECO:0000256" key="4">
    <source>
        <dbReference type="ARBA" id="ARBA00022496"/>
    </source>
</evidence>
<evidence type="ECO:0000256" key="10">
    <source>
        <dbReference type="ARBA" id="ARBA00023237"/>
    </source>
</evidence>
<dbReference type="CDD" id="cd01347">
    <property type="entry name" value="ligand_gated_channel"/>
    <property type="match status" value="1"/>
</dbReference>
<evidence type="ECO:0000256" key="11">
    <source>
        <dbReference type="PROSITE-ProRule" id="PRU01360"/>
    </source>
</evidence>
<dbReference type="InterPro" id="IPR036942">
    <property type="entry name" value="Beta-barrel_TonB_sf"/>
</dbReference>
<comment type="subcellular location">
    <subcellularLocation>
        <location evidence="1 11">Cell outer membrane</location>
        <topology evidence="1 11">Multi-pass membrane protein</topology>
    </subcellularLocation>
</comment>
<keyword evidence="5 11" id="KW-0812">Transmembrane</keyword>